<evidence type="ECO:0000256" key="5">
    <source>
        <dbReference type="ARBA" id="ARBA00023163"/>
    </source>
</evidence>
<dbReference type="GO" id="GO:0008270">
    <property type="term" value="F:zinc ion binding"/>
    <property type="evidence" value="ECO:0007669"/>
    <property type="project" value="InterPro"/>
</dbReference>
<name>A0A9W4MW00_PENOL</name>
<keyword evidence="1" id="KW-0479">Metal-binding</keyword>
<dbReference type="Gene3D" id="4.10.240.10">
    <property type="entry name" value="Zn(2)-C6 fungal-type DNA-binding domain"/>
    <property type="match status" value="1"/>
</dbReference>
<dbReference type="InterPro" id="IPR021858">
    <property type="entry name" value="Fun_TF"/>
</dbReference>
<organism evidence="8 9">
    <name type="scientific">Penicillium olsonii</name>
    <dbReference type="NCBI Taxonomy" id="99116"/>
    <lineage>
        <taxon>Eukaryota</taxon>
        <taxon>Fungi</taxon>
        <taxon>Dikarya</taxon>
        <taxon>Ascomycota</taxon>
        <taxon>Pezizomycotina</taxon>
        <taxon>Eurotiomycetes</taxon>
        <taxon>Eurotiomycetidae</taxon>
        <taxon>Eurotiales</taxon>
        <taxon>Aspergillaceae</taxon>
        <taxon>Penicillium</taxon>
    </lineage>
</organism>
<dbReference type="PROSITE" id="PS50048">
    <property type="entry name" value="ZN2_CY6_FUNGAL_2"/>
    <property type="match status" value="1"/>
</dbReference>
<dbReference type="SMART" id="SM00066">
    <property type="entry name" value="GAL4"/>
    <property type="match status" value="1"/>
</dbReference>
<evidence type="ECO:0000313" key="8">
    <source>
        <dbReference type="EMBL" id="CAG8138239.1"/>
    </source>
</evidence>
<dbReference type="OrthoDB" id="2593732at2759"/>
<keyword evidence="3" id="KW-0805">Transcription regulation</keyword>
<dbReference type="InterPro" id="IPR036864">
    <property type="entry name" value="Zn2-C6_fun-type_DNA-bd_sf"/>
</dbReference>
<dbReference type="PANTHER" id="PTHR36206">
    <property type="entry name" value="ASPERCRYPTIN BIOSYNTHESIS CLUSTER-SPECIFIC TRANSCRIPTION REGULATOR ATNN-RELATED"/>
    <property type="match status" value="1"/>
</dbReference>
<dbReference type="Pfam" id="PF00172">
    <property type="entry name" value="Zn_clus"/>
    <property type="match status" value="1"/>
</dbReference>
<evidence type="ECO:0000313" key="9">
    <source>
        <dbReference type="Proteomes" id="UP001153618"/>
    </source>
</evidence>
<evidence type="ECO:0000256" key="6">
    <source>
        <dbReference type="ARBA" id="ARBA00023242"/>
    </source>
</evidence>
<evidence type="ECO:0000256" key="3">
    <source>
        <dbReference type="ARBA" id="ARBA00023015"/>
    </source>
</evidence>
<protein>
    <recommendedName>
        <fullName evidence="7">Zn(2)-C6 fungal-type domain-containing protein</fullName>
    </recommendedName>
</protein>
<reference evidence="8" key="1">
    <citation type="submission" date="2021-07" db="EMBL/GenBank/DDBJ databases">
        <authorList>
            <person name="Branca A.L. A."/>
        </authorList>
    </citation>
    <scope>NUCLEOTIDE SEQUENCE</scope>
</reference>
<evidence type="ECO:0000256" key="2">
    <source>
        <dbReference type="ARBA" id="ARBA00022833"/>
    </source>
</evidence>
<dbReference type="Pfam" id="PF11951">
    <property type="entry name" value="Fungal_trans_2"/>
    <property type="match status" value="1"/>
</dbReference>
<gene>
    <name evidence="8" type="ORF">POLS_LOCUS5715</name>
</gene>
<dbReference type="EMBL" id="CAJVOS010000029">
    <property type="protein sequence ID" value="CAG8138239.1"/>
    <property type="molecule type" value="Genomic_DNA"/>
</dbReference>
<keyword evidence="2" id="KW-0862">Zinc</keyword>
<feature type="domain" description="Zn(2)-C6 fungal-type" evidence="7">
    <location>
        <begin position="21"/>
        <end position="51"/>
    </location>
</feature>
<dbReference type="GO" id="GO:0003677">
    <property type="term" value="F:DNA binding"/>
    <property type="evidence" value="ECO:0007669"/>
    <property type="project" value="UniProtKB-KW"/>
</dbReference>
<dbReference type="InterPro" id="IPR052360">
    <property type="entry name" value="Transcr_Regulatory_Proteins"/>
</dbReference>
<proteinExistence type="predicted"/>
<evidence type="ECO:0000256" key="1">
    <source>
        <dbReference type="ARBA" id="ARBA00022723"/>
    </source>
</evidence>
<dbReference type="AlphaFoldDB" id="A0A9W4MW00"/>
<dbReference type="PROSITE" id="PS00463">
    <property type="entry name" value="ZN2_CY6_FUNGAL_1"/>
    <property type="match status" value="1"/>
</dbReference>
<dbReference type="CDD" id="cd00067">
    <property type="entry name" value="GAL4"/>
    <property type="match status" value="1"/>
</dbReference>
<accession>A0A9W4MW00</accession>
<evidence type="ECO:0000259" key="7">
    <source>
        <dbReference type="PROSITE" id="PS50048"/>
    </source>
</evidence>
<keyword evidence="4" id="KW-0238">DNA-binding</keyword>
<dbReference type="PANTHER" id="PTHR36206:SF12">
    <property type="entry name" value="ASPERCRYPTIN BIOSYNTHESIS CLUSTER-SPECIFIC TRANSCRIPTION REGULATOR ATNN-RELATED"/>
    <property type="match status" value="1"/>
</dbReference>
<dbReference type="Proteomes" id="UP001153618">
    <property type="component" value="Unassembled WGS sequence"/>
</dbReference>
<keyword evidence="9" id="KW-1185">Reference proteome</keyword>
<comment type="caution">
    <text evidence="8">The sequence shown here is derived from an EMBL/GenBank/DDBJ whole genome shotgun (WGS) entry which is preliminary data.</text>
</comment>
<dbReference type="GO" id="GO:0000981">
    <property type="term" value="F:DNA-binding transcription factor activity, RNA polymerase II-specific"/>
    <property type="evidence" value="ECO:0007669"/>
    <property type="project" value="InterPro"/>
</dbReference>
<evidence type="ECO:0000256" key="4">
    <source>
        <dbReference type="ARBA" id="ARBA00023125"/>
    </source>
</evidence>
<dbReference type="SUPFAM" id="SSF57701">
    <property type="entry name" value="Zn2/Cys6 DNA-binding domain"/>
    <property type="match status" value="1"/>
</dbReference>
<sequence>MCIADENTRKRRASRPKVRTGCVNCKKFHKKCDETRPQCRVCAIYKRECEYRETIDKRTRASRLARNVVPVPEGTVTLITRGPKYQVELDAEERYFLDFFRRSTSFQCAGHFYDEFWQRLVHQASEDQPAIRHAVIGMGSMNYHFVRSRTGPGPYDQAFSLRQINKAVHSLQQNLIKPGMGRLRVETVLVACVVLVSTLLFQEDALSAGKHLRSGYKLLQQYLMDYGNTSGVSATLTRAFGGVHMVWSSFNSNGALTGDQEPIPLLIASPDHAADEIQQANDLIITLVRVLAYQNHYHTSGVESGSSPTDMHGPSLATDPAEFVGKLLGLQSQLTTYRELHQHHLSHRDLSALNILELWAELLPILGAVESGPGPREMQYDKYLGNFKHILDLAESVLMADDIDTPSFSVNLGVIPPLCLVAFKCRDPAVRERLLCLFRRSRRQEGIWSTSMIALVLQRVYDIEHAGIWPGELIPDAARIRAMHVEIKPAESRLLVQYHMAYVCNDDCRHLTNWNSEWLRYRFC</sequence>
<keyword evidence="6" id="KW-0539">Nucleus</keyword>
<keyword evidence="5" id="KW-0804">Transcription</keyword>
<dbReference type="InterPro" id="IPR001138">
    <property type="entry name" value="Zn2Cys6_DnaBD"/>
</dbReference>